<keyword evidence="2" id="KW-1185">Reference proteome</keyword>
<evidence type="ECO:0000313" key="2">
    <source>
        <dbReference type="Proteomes" id="UP001589798"/>
    </source>
</evidence>
<dbReference type="EMBL" id="JBHLWK010000019">
    <property type="protein sequence ID" value="MFC0205811.1"/>
    <property type="molecule type" value="Genomic_DNA"/>
</dbReference>
<dbReference type="Proteomes" id="UP001589798">
    <property type="component" value="Unassembled WGS sequence"/>
</dbReference>
<evidence type="ECO:0000313" key="1">
    <source>
        <dbReference type="EMBL" id="MFC0205811.1"/>
    </source>
</evidence>
<sequence length="79" mass="7777">MDLPDVLGAYAAGDTPSAFTLSIVDAVDGGAWRTAIGAQAASPALSDLAAVTPITDGEHVVAGVKITTSQGLIVSIEPA</sequence>
<proteinExistence type="predicted"/>
<accession>A0ABV6CZH9</accession>
<protein>
    <submittedName>
        <fullName evidence="1">Uncharacterized protein</fullName>
    </submittedName>
</protein>
<name>A0ABV6CZH9_9SPHN</name>
<gene>
    <name evidence="1" type="ORF">ACFFJC_16215</name>
</gene>
<dbReference type="RefSeq" id="WP_379488536.1">
    <property type="nucleotide sequence ID" value="NZ_JBHLWK010000019.1"/>
</dbReference>
<reference evidence="1 2" key="1">
    <citation type="submission" date="2024-09" db="EMBL/GenBank/DDBJ databases">
        <authorList>
            <person name="Sun Q."/>
            <person name="Mori K."/>
        </authorList>
    </citation>
    <scope>NUCLEOTIDE SEQUENCE [LARGE SCALE GENOMIC DNA]</scope>
    <source>
        <strain evidence="1 2">CCM 7706</strain>
    </source>
</reference>
<organism evidence="1 2">
    <name type="scientific">Novosphingobium soli</name>
    <dbReference type="NCBI Taxonomy" id="574956"/>
    <lineage>
        <taxon>Bacteria</taxon>
        <taxon>Pseudomonadati</taxon>
        <taxon>Pseudomonadota</taxon>
        <taxon>Alphaproteobacteria</taxon>
        <taxon>Sphingomonadales</taxon>
        <taxon>Sphingomonadaceae</taxon>
        <taxon>Novosphingobium</taxon>
    </lineage>
</organism>
<comment type="caution">
    <text evidence="1">The sequence shown here is derived from an EMBL/GenBank/DDBJ whole genome shotgun (WGS) entry which is preliminary data.</text>
</comment>